<gene>
    <name evidence="2" type="ORF">J2S42_006321</name>
</gene>
<sequence length="49" mass="5739">MARIVDRIQHFLRSPAGRKATERVQRELAKPQTQQKLRGLVTRLSGKRR</sequence>
<reference evidence="2 3" key="1">
    <citation type="submission" date="2023-07" db="EMBL/GenBank/DDBJ databases">
        <title>Sequencing the genomes of 1000 actinobacteria strains.</title>
        <authorList>
            <person name="Klenk H.-P."/>
        </authorList>
    </citation>
    <scope>NUCLEOTIDE SEQUENCE [LARGE SCALE GENOMIC DNA]</scope>
    <source>
        <strain evidence="2 3">DSM 44709</strain>
    </source>
</reference>
<comment type="caution">
    <text evidence="2">The sequence shown here is derived from an EMBL/GenBank/DDBJ whole genome shotgun (WGS) entry which is preliminary data.</text>
</comment>
<dbReference type="AlphaFoldDB" id="A0AAE3W6V3"/>
<dbReference type="EMBL" id="JAUSUZ010000001">
    <property type="protein sequence ID" value="MDQ0369652.1"/>
    <property type="molecule type" value="Genomic_DNA"/>
</dbReference>
<dbReference type="Proteomes" id="UP001240236">
    <property type="component" value="Unassembled WGS sequence"/>
</dbReference>
<protein>
    <submittedName>
        <fullName evidence="2">Uncharacterized protein</fullName>
    </submittedName>
</protein>
<keyword evidence="3" id="KW-1185">Reference proteome</keyword>
<evidence type="ECO:0000256" key="1">
    <source>
        <dbReference type="SAM" id="MobiDB-lite"/>
    </source>
</evidence>
<evidence type="ECO:0000313" key="2">
    <source>
        <dbReference type="EMBL" id="MDQ0369652.1"/>
    </source>
</evidence>
<name>A0AAE3W6V3_9ACTN</name>
<accession>A0AAE3W6V3</accession>
<organism evidence="2 3">
    <name type="scientific">Catenuloplanes indicus</name>
    <dbReference type="NCBI Taxonomy" id="137267"/>
    <lineage>
        <taxon>Bacteria</taxon>
        <taxon>Bacillati</taxon>
        <taxon>Actinomycetota</taxon>
        <taxon>Actinomycetes</taxon>
        <taxon>Micromonosporales</taxon>
        <taxon>Micromonosporaceae</taxon>
        <taxon>Catenuloplanes</taxon>
    </lineage>
</organism>
<proteinExistence type="predicted"/>
<evidence type="ECO:0000313" key="3">
    <source>
        <dbReference type="Proteomes" id="UP001240236"/>
    </source>
</evidence>
<feature type="region of interest" description="Disordered" evidence="1">
    <location>
        <begin position="26"/>
        <end position="49"/>
    </location>
</feature>
<dbReference type="RefSeq" id="WP_307245027.1">
    <property type="nucleotide sequence ID" value="NZ_JAUSUZ010000001.1"/>
</dbReference>